<comment type="function">
    <text evidence="1 15 16">Specifically methylates guanosine-37 in various tRNAs.</text>
</comment>
<dbReference type="PANTHER" id="PTHR46417">
    <property type="entry name" value="TRNA (GUANINE-N(1)-)-METHYLTRANSFERASE"/>
    <property type="match status" value="1"/>
</dbReference>
<dbReference type="EC" id="2.1.1.228" evidence="5 15"/>
<dbReference type="InterPro" id="IPR029026">
    <property type="entry name" value="tRNA_m1G_MTases_N"/>
</dbReference>
<evidence type="ECO:0000256" key="5">
    <source>
        <dbReference type="ARBA" id="ARBA00012807"/>
    </source>
</evidence>
<evidence type="ECO:0000256" key="16">
    <source>
        <dbReference type="RuleBase" id="RU003464"/>
    </source>
</evidence>
<evidence type="ECO:0000256" key="11">
    <source>
        <dbReference type="ARBA" id="ARBA00022694"/>
    </source>
</evidence>
<keyword evidence="7 15" id="KW-0963">Cytoplasm</keyword>
<evidence type="ECO:0000256" key="8">
    <source>
        <dbReference type="ARBA" id="ARBA00022603"/>
    </source>
</evidence>
<name>A0ABU1D3C5_9BURK</name>
<dbReference type="InterPro" id="IPR023148">
    <property type="entry name" value="tRNA_m1G_MeTrfase_C_sf"/>
</dbReference>
<dbReference type="InterPro" id="IPR002649">
    <property type="entry name" value="tRNA_m1G_MeTrfase_TrmD"/>
</dbReference>
<dbReference type="SUPFAM" id="SSF75217">
    <property type="entry name" value="alpha/beta knot"/>
    <property type="match status" value="1"/>
</dbReference>
<evidence type="ECO:0000256" key="13">
    <source>
        <dbReference type="ARBA" id="ARBA00033392"/>
    </source>
</evidence>
<dbReference type="RefSeq" id="WP_165279581.1">
    <property type="nucleotide sequence ID" value="NZ_JAUZQE010000004.1"/>
</dbReference>
<evidence type="ECO:0000256" key="1">
    <source>
        <dbReference type="ARBA" id="ARBA00002634"/>
    </source>
</evidence>
<evidence type="ECO:0000256" key="15">
    <source>
        <dbReference type="HAMAP-Rule" id="MF_00605"/>
    </source>
</evidence>
<evidence type="ECO:0000256" key="12">
    <source>
        <dbReference type="ARBA" id="ARBA00029736"/>
    </source>
</evidence>
<keyword evidence="8 15" id="KW-0489">Methyltransferase</keyword>
<comment type="subunit">
    <text evidence="4 15 16">Homodimer.</text>
</comment>
<dbReference type="Proteomes" id="UP001232156">
    <property type="component" value="Unassembled WGS sequence"/>
</dbReference>
<gene>
    <name evidence="15 18" type="primary">trmD</name>
    <name evidence="18" type="ORF">Q8947_02900</name>
</gene>
<evidence type="ECO:0000259" key="17">
    <source>
        <dbReference type="Pfam" id="PF01746"/>
    </source>
</evidence>
<dbReference type="InterPro" id="IPR029028">
    <property type="entry name" value="Alpha/beta_knot_MTases"/>
</dbReference>
<dbReference type="NCBIfam" id="NF000648">
    <property type="entry name" value="PRK00026.1"/>
    <property type="match status" value="1"/>
</dbReference>
<proteinExistence type="inferred from homology"/>
<keyword evidence="11 15" id="KW-0819">tRNA processing</keyword>
<keyword evidence="9 15" id="KW-0808">Transferase</keyword>
<evidence type="ECO:0000313" key="19">
    <source>
        <dbReference type="Proteomes" id="UP001232156"/>
    </source>
</evidence>
<dbReference type="Pfam" id="PF01746">
    <property type="entry name" value="tRNA_m1G_MT"/>
    <property type="match status" value="1"/>
</dbReference>
<evidence type="ECO:0000313" key="18">
    <source>
        <dbReference type="EMBL" id="MDR4124933.1"/>
    </source>
</evidence>
<comment type="similarity">
    <text evidence="3 15 16">Belongs to the RNA methyltransferase TrmD family.</text>
</comment>
<dbReference type="Gene3D" id="1.10.1270.20">
    <property type="entry name" value="tRNA(m1g37)methyltransferase, domain 2"/>
    <property type="match status" value="1"/>
</dbReference>
<keyword evidence="10 15" id="KW-0949">S-adenosyl-L-methionine</keyword>
<dbReference type="GO" id="GO:0032259">
    <property type="term" value="P:methylation"/>
    <property type="evidence" value="ECO:0007669"/>
    <property type="project" value="UniProtKB-KW"/>
</dbReference>
<dbReference type="PIRSF" id="PIRSF000386">
    <property type="entry name" value="tRNA_mtase"/>
    <property type="match status" value="1"/>
</dbReference>
<dbReference type="NCBIfam" id="TIGR00088">
    <property type="entry name" value="trmD"/>
    <property type="match status" value="1"/>
</dbReference>
<comment type="subcellular location">
    <subcellularLocation>
        <location evidence="2 15 16">Cytoplasm</location>
    </subcellularLocation>
</comment>
<evidence type="ECO:0000256" key="9">
    <source>
        <dbReference type="ARBA" id="ARBA00022679"/>
    </source>
</evidence>
<dbReference type="GO" id="GO:0052906">
    <property type="term" value="F:tRNA (guanine(37)-N1)-methyltransferase activity"/>
    <property type="evidence" value="ECO:0007669"/>
    <property type="project" value="UniProtKB-EC"/>
</dbReference>
<dbReference type="CDD" id="cd18080">
    <property type="entry name" value="TrmD-like"/>
    <property type="match status" value="1"/>
</dbReference>
<evidence type="ECO:0000256" key="4">
    <source>
        <dbReference type="ARBA" id="ARBA00011738"/>
    </source>
</evidence>
<comment type="caution">
    <text evidence="18">The sequence shown here is derived from an EMBL/GenBank/DDBJ whole genome shotgun (WGS) entry which is preliminary data.</text>
</comment>
<evidence type="ECO:0000256" key="6">
    <source>
        <dbReference type="ARBA" id="ARBA00014679"/>
    </source>
</evidence>
<accession>A0ABU1D3C5</accession>
<evidence type="ECO:0000256" key="2">
    <source>
        <dbReference type="ARBA" id="ARBA00004496"/>
    </source>
</evidence>
<evidence type="ECO:0000256" key="10">
    <source>
        <dbReference type="ARBA" id="ARBA00022691"/>
    </source>
</evidence>
<dbReference type="PANTHER" id="PTHR46417:SF1">
    <property type="entry name" value="TRNA (GUANINE-N(1)-)-METHYLTRANSFERASE"/>
    <property type="match status" value="1"/>
</dbReference>
<evidence type="ECO:0000256" key="14">
    <source>
        <dbReference type="ARBA" id="ARBA00047783"/>
    </source>
</evidence>
<evidence type="ECO:0000256" key="7">
    <source>
        <dbReference type="ARBA" id="ARBA00022490"/>
    </source>
</evidence>
<feature type="domain" description="tRNA methyltransferase TRMD/TRM10-type" evidence="17">
    <location>
        <begin position="1"/>
        <end position="236"/>
    </location>
</feature>
<reference evidence="18 19" key="1">
    <citation type="submission" date="2023-08" db="EMBL/GenBank/DDBJ databases">
        <title>Alcaligenaceae gen. nov., a novel taxon isolated from the sludge of Yixing Pesticide Factory.</title>
        <authorList>
            <person name="Ruan L."/>
        </authorList>
    </citation>
    <scope>NUCLEOTIDE SEQUENCE [LARGE SCALE GENOMIC DNA]</scope>
    <source>
        <strain evidence="18 19">LG-2</strain>
    </source>
</reference>
<organism evidence="18 19">
    <name type="scientific">Yanghanlia caeni</name>
    <dbReference type="NCBI Taxonomy" id="3064283"/>
    <lineage>
        <taxon>Bacteria</taxon>
        <taxon>Pseudomonadati</taxon>
        <taxon>Pseudomonadota</taxon>
        <taxon>Betaproteobacteria</taxon>
        <taxon>Burkholderiales</taxon>
        <taxon>Alcaligenaceae</taxon>
        <taxon>Yanghanlia</taxon>
    </lineage>
</organism>
<dbReference type="EMBL" id="JAUZQE010000004">
    <property type="protein sequence ID" value="MDR4124933.1"/>
    <property type="molecule type" value="Genomic_DNA"/>
</dbReference>
<dbReference type="Gene3D" id="3.40.1280.10">
    <property type="match status" value="1"/>
</dbReference>
<sequence length="260" mass="28303">MRIDIVSLFPEIFPVVGDVGVTGRARRLGLWSMHVWNPRDFTEDVHRTVDDRPYGGGPGMVMLAEPLEKALDAALAARAAGPGVDGAGHVPVILMSPAGRRFDQAMAQELADSPGAVFVCGRYEGVDQRFIERRVTHEISLGDFVLSGGEIAALACIDATVRLLPGALNDAQSARQDSFNEATSGLLDSPHYTRPEVYHGLEVPEVLRSGHHANIEAWRRQQSLAITAQRRPDLIEAARRAGRLTKKDEAFLASLQPRLA</sequence>
<comment type="catalytic activity">
    <reaction evidence="14 15 16">
        <text>guanosine(37) in tRNA + S-adenosyl-L-methionine = N(1)-methylguanosine(37) in tRNA + S-adenosyl-L-homocysteine + H(+)</text>
        <dbReference type="Rhea" id="RHEA:36899"/>
        <dbReference type="Rhea" id="RHEA-COMP:10145"/>
        <dbReference type="Rhea" id="RHEA-COMP:10147"/>
        <dbReference type="ChEBI" id="CHEBI:15378"/>
        <dbReference type="ChEBI" id="CHEBI:57856"/>
        <dbReference type="ChEBI" id="CHEBI:59789"/>
        <dbReference type="ChEBI" id="CHEBI:73542"/>
        <dbReference type="ChEBI" id="CHEBI:74269"/>
        <dbReference type="EC" id="2.1.1.228"/>
    </reaction>
</comment>
<dbReference type="InterPro" id="IPR016009">
    <property type="entry name" value="tRNA_MeTrfase_TRMD/TRM10"/>
</dbReference>
<feature type="binding site" evidence="15">
    <location>
        <position position="121"/>
    </location>
    <ligand>
        <name>S-adenosyl-L-methionine</name>
        <dbReference type="ChEBI" id="CHEBI:59789"/>
    </ligand>
</feature>
<evidence type="ECO:0000256" key="3">
    <source>
        <dbReference type="ARBA" id="ARBA00007630"/>
    </source>
</evidence>
<dbReference type="HAMAP" id="MF_00605">
    <property type="entry name" value="TrmD"/>
    <property type="match status" value="1"/>
</dbReference>
<keyword evidence="19" id="KW-1185">Reference proteome</keyword>
<feature type="binding site" evidence="15">
    <location>
        <begin position="141"/>
        <end position="146"/>
    </location>
    <ligand>
        <name>S-adenosyl-L-methionine</name>
        <dbReference type="ChEBI" id="CHEBI:59789"/>
    </ligand>
</feature>
<protein>
    <recommendedName>
        <fullName evidence="6 15">tRNA (guanine-N(1)-)-methyltransferase</fullName>
        <ecNumber evidence="5 15">2.1.1.228</ecNumber>
    </recommendedName>
    <alternativeName>
        <fullName evidence="12 15">M1G-methyltransferase</fullName>
    </alternativeName>
    <alternativeName>
        <fullName evidence="13 15">tRNA [GM37] methyltransferase</fullName>
    </alternativeName>
</protein>